<keyword evidence="6" id="KW-1185">Reference proteome</keyword>
<dbReference type="PANTHER" id="PTHR44846">
    <property type="entry name" value="MANNOSYL-D-GLYCERATE TRANSPORT/METABOLISM SYSTEM REPRESSOR MNGR-RELATED"/>
    <property type="match status" value="1"/>
</dbReference>
<evidence type="ECO:0000256" key="3">
    <source>
        <dbReference type="ARBA" id="ARBA00023163"/>
    </source>
</evidence>
<evidence type="ECO:0000256" key="1">
    <source>
        <dbReference type="ARBA" id="ARBA00023015"/>
    </source>
</evidence>
<dbReference type="InterPro" id="IPR050679">
    <property type="entry name" value="Bact_HTH_transcr_reg"/>
</dbReference>
<dbReference type="InterPro" id="IPR011663">
    <property type="entry name" value="UTRA"/>
</dbReference>
<proteinExistence type="predicted"/>
<name>A0A7W7QG34_9ACTN</name>
<evidence type="ECO:0000313" key="5">
    <source>
        <dbReference type="EMBL" id="MBB4912977.1"/>
    </source>
</evidence>
<dbReference type="AlphaFoldDB" id="A0A7W7QG34"/>
<dbReference type="InterPro" id="IPR036388">
    <property type="entry name" value="WH-like_DNA-bd_sf"/>
</dbReference>
<dbReference type="InterPro" id="IPR000524">
    <property type="entry name" value="Tscrpt_reg_HTH_GntR"/>
</dbReference>
<dbReference type="Proteomes" id="UP000552644">
    <property type="component" value="Unassembled WGS sequence"/>
</dbReference>
<dbReference type="SMART" id="SM00345">
    <property type="entry name" value="HTH_GNTR"/>
    <property type="match status" value="1"/>
</dbReference>
<dbReference type="PANTHER" id="PTHR44846:SF17">
    <property type="entry name" value="GNTR-FAMILY TRANSCRIPTIONAL REGULATOR"/>
    <property type="match status" value="1"/>
</dbReference>
<keyword evidence="1" id="KW-0805">Transcription regulation</keyword>
<dbReference type="SUPFAM" id="SSF46785">
    <property type="entry name" value="Winged helix' DNA-binding domain"/>
    <property type="match status" value="1"/>
</dbReference>
<dbReference type="RefSeq" id="WP_312863472.1">
    <property type="nucleotide sequence ID" value="NZ_JACHJP010000001.1"/>
</dbReference>
<organism evidence="5 6">
    <name type="scientific">Streptosporangium saharense</name>
    <dbReference type="NCBI Taxonomy" id="1706840"/>
    <lineage>
        <taxon>Bacteria</taxon>
        <taxon>Bacillati</taxon>
        <taxon>Actinomycetota</taxon>
        <taxon>Actinomycetes</taxon>
        <taxon>Streptosporangiales</taxon>
        <taxon>Streptosporangiaceae</taxon>
        <taxon>Streptosporangium</taxon>
    </lineage>
</organism>
<sequence>MDQSGALYLAIADQLRQQIVNGELAPGAALPSQTEIARQFEVSDGVARKVIRTLVVEGHAIARPGAGTFVRERPTLRKLVRSWHRSLRGGSPFAAEMKAQGVNGGWQYSSRTETAPPAVRQRLLLAETDNGPDSIRTDYVFTADDEPVMLSTSWEPFALTKGTPIVLPEDGPYAGRGVVERMMAIGIRITHSAEAISARMVLTTEATRLQMAPGSIVLTIERTYWADEQPVETADIVIPVDRYQVIYGTAIDEIP</sequence>
<dbReference type="Gene3D" id="3.40.1410.10">
    <property type="entry name" value="Chorismate lyase-like"/>
    <property type="match status" value="1"/>
</dbReference>
<dbReference type="Pfam" id="PF07702">
    <property type="entry name" value="UTRA"/>
    <property type="match status" value="1"/>
</dbReference>
<dbReference type="InterPro" id="IPR028978">
    <property type="entry name" value="Chorismate_lyase_/UTRA_dom_sf"/>
</dbReference>
<dbReference type="EMBL" id="JACHJP010000001">
    <property type="protein sequence ID" value="MBB4912977.1"/>
    <property type="molecule type" value="Genomic_DNA"/>
</dbReference>
<evidence type="ECO:0000313" key="6">
    <source>
        <dbReference type="Proteomes" id="UP000552644"/>
    </source>
</evidence>
<evidence type="ECO:0000259" key="4">
    <source>
        <dbReference type="PROSITE" id="PS50949"/>
    </source>
</evidence>
<dbReference type="SUPFAM" id="SSF64288">
    <property type="entry name" value="Chorismate lyase-like"/>
    <property type="match status" value="1"/>
</dbReference>
<keyword evidence="3" id="KW-0804">Transcription</keyword>
<gene>
    <name evidence="5" type="ORF">FHS44_000049</name>
</gene>
<protein>
    <submittedName>
        <fullName evidence="5">DNA-binding GntR family transcriptional regulator</fullName>
    </submittedName>
</protein>
<dbReference type="PROSITE" id="PS50949">
    <property type="entry name" value="HTH_GNTR"/>
    <property type="match status" value="1"/>
</dbReference>
<keyword evidence="2 5" id="KW-0238">DNA-binding</keyword>
<dbReference type="SMART" id="SM00866">
    <property type="entry name" value="UTRA"/>
    <property type="match status" value="1"/>
</dbReference>
<dbReference type="CDD" id="cd07377">
    <property type="entry name" value="WHTH_GntR"/>
    <property type="match status" value="1"/>
</dbReference>
<reference evidence="5 6" key="1">
    <citation type="submission" date="2020-08" db="EMBL/GenBank/DDBJ databases">
        <title>Genomic Encyclopedia of Type Strains, Phase III (KMG-III): the genomes of soil and plant-associated and newly described type strains.</title>
        <authorList>
            <person name="Whitman W."/>
        </authorList>
    </citation>
    <scope>NUCLEOTIDE SEQUENCE [LARGE SCALE GENOMIC DNA]</scope>
    <source>
        <strain evidence="5 6">CECT 8840</strain>
    </source>
</reference>
<accession>A0A7W7QG34</accession>
<dbReference type="Gene3D" id="1.10.10.10">
    <property type="entry name" value="Winged helix-like DNA-binding domain superfamily/Winged helix DNA-binding domain"/>
    <property type="match status" value="1"/>
</dbReference>
<dbReference type="GO" id="GO:0003677">
    <property type="term" value="F:DNA binding"/>
    <property type="evidence" value="ECO:0007669"/>
    <property type="project" value="UniProtKB-KW"/>
</dbReference>
<comment type="caution">
    <text evidence="5">The sequence shown here is derived from an EMBL/GenBank/DDBJ whole genome shotgun (WGS) entry which is preliminary data.</text>
</comment>
<dbReference type="InterPro" id="IPR036390">
    <property type="entry name" value="WH_DNA-bd_sf"/>
</dbReference>
<dbReference type="GO" id="GO:0045892">
    <property type="term" value="P:negative regulation of DNA-templated transcription"/>
    <property type="evidence" value="ECO:0007669"/>
    <property type="project" value="TreeGrafter"/>
</dbReference>
<evidence type="ECO:0000256" key="2">
    <source>
        <dbReference type="ARBA" id="ARBA00023125"/>
    </source>
</evidence>
<dbReference type="Pfam" id="PF00392">
    <property type="entry name" value="GntR"/>
    <property type="match status" value="1"/>
</dbReference>
<feature type="domain" description="HTH gntR-type" evidence="4">
    <location>
        <begin position="5"/>
        <end position="73"/>
    </location>
</feature>
<dbReference type="GO" id="GO:0003700">
    <property type="term" value="F:DNA-binding transcription factor activity"/>
    <property type="evidence" value="ECO:0007669"/>
    <property type="project" value="InterPro"/>
</dbReference>